<dbReference type="InterPro" id="IPR027417">
    <property type="entry name" value="P-loop_NTPase"/>
</dbReference>
<proteinExistence type="predicted"/>
<organism evidence="5 6">
    <name type="scientific">Paenibacillus provencensis</name>
    <dbReference type="NCBI Taxonomy" id="441151"/>
    <lineage>
        <taxon>Bacteria</taxon>
        <taxon>Bacillati</taxon>
        <taxon>Bacillota</taxon>
        <taxon>Bacilli</taxon>
        <taxon>Bacillales</taxon>
        <taxon>Paenibacillaceae</taxon>
        <taxon>Paenibacillus</taxon>
    </lineage>
</organism>
<dbReference type="GO" id="GO:0004386">
    <property type="term" value="F:helicase activity"/>
    <property type="evidence" value="ECO:0007669"/>
    <property type="project" value="UniProtKB-KW"/>
</dbReference>
<sequence length="734" mass="82139">MSLNRSPNPFTRLAPFIQEFIYKKRWDTLREAQVEACRVIFDTPNHLLIASGTASGKTEAAFFPALTELHNRPPESVGILYIGPLKALINDQFERISDLLKEGNVPVWHWHGDVSQAEKTKLMQKPSGVLQITPESLEGLLMNRPNAIPALFHDLRYIIIDEVHAFMGADRGIQVLSQMTRIERMASCSPRRIGLSATLSDYESAAGWLGAGTTNSTEVISPQGGRKLRLSVEHFSLPDARDEKQAEQLELAKQAYHQYIYDVTHLKKALVFTNSRSDAELTTLELRRIAAKREQRDVFHVHHGSISAMLREEAEAALKTGQEPAVAAATVTLELGIDLGELERVIQLGAPYSSSSFVQRLGRSGRREDQASEMMFLIPEEEDEEAQLPARMPWTLLRAIAVIELYLRDKWVEPVAVRKKPVGVLYHQTMSTLKSMGEATPAELARHVLSLPSFREISTNEYKQFLTYLLETDHIQRTEEGSLIIGLGGEKIVNNYRFYAVFKDDEEHVVYNGSEEIGSITTVPPPGYCFSLAGKLWKVEEVDAKHKALYVKSAKGKVDTLWLGAGGDIHTKVMQKMREVLAGSTIYPYLAAGAVNRLERARRLARESGLLSSIIIPAGGDSLFILPWAGSKQFRTLERLLKHNLSHRLNLRSIVPMEPYYMVVSGKTDPITTHQAIIDELSNLEDPSLLLEPDEAPYLGKYDEFILPQLVRSAFSVDGLDVAGLANTLELNKR</sequence>
<dbReference type="SUPFAM" id="SSF52540">
    <property type="entry name" value="P-loop containing nucleoside triphosphate hydrolases"/>
    <property type="match status" value="1"/>
</dbReference>
<feature type="domain" description="Helicase C-terminal" evidence="4">
    <location>
        <begin position="255"/>
        <end position="411"/>
    </location>
</feature>
<dbReference type="CDD" id="cd17922">
    <property type="entry name" value="DEXHc_LHR-like"/>
    <property type="match status" value="1"/>
</dbReference>
<evidence type="ECO:0000313" key="6">
    <source>
        <dbReference type="Proteomes" id="UP001597169"/>
    </source>
</evidence>
<dbReference type="InterPro" id="IPR011545">
    <property type="entry name" value="DEAD/DEAH_box_helicase_dom"/>
</dbReference>
<keyword evidence="5" id="KW-0347">Helicase</keyword>
<keyword evidence="1" id="KW-0547">Nucleotide-binding</keyword>
<gene>
    <name evidence="5" type="ORF">ACFQ3J_08065</name>
</gene>
<dbReference type="PROSITE" id="PS51194">
    <property type="entry name" value="HELICASE_CTER"/>
    <property type="match status" value="1"/>
</dbReference>
<dbReference type="PANTHER" id="PTHR47962">
    <property type="entry name" value="ATP-DEPENDENT HELICASE LHR-RELATED-RELATED"/>
    <property type="match status" value="1"/>
</dbReference>
<dbReference type="Pfam" id="PF00271">
    <property type="entry name" value="Helicase_C"/>
    <property type="match status" value="1"/>
</dbReference>
<dbReference type="SMART" id="SM00490">
    <property type="entry name" value="HELICc"/>
    <property type="match status" value="1"/>
</dbReference>
<dbReference type="InterPro" id="IPR001650">
    <property type="entry name" value="Helicase_C-like"/>
</dbReference>
<dbReference type="Pfam" id="PF00270">
    <property type="entry name" value="DEAD"/>
    <property type="match status" value="1"/>
</dbReference>
<evidence type="ECO:0000259" key="3">
    <source>
        <dbReference type="PROSITE" id="PS51192"/>
    </source>
</evidence>
<comment type="caution">
    <text evidence="5">The sequence shown here is derived from an EMBL/GenBank/DDBJ whole genome shotgun (WGS) entry which is preliminary data.</text>
</comment>
<dbReference type="PANTHER" id="PTHR47962:SF5">
    <property type="entry name" value="ATP-DEPENDENT HELICASE LHR-RELATED"/>
    <property type="match status" value="1"/>
</dbReference>
<evidence type="ECO:0000256" key="1">
    <source>
        <dbReference type="ARBA" id="ARBA00022741"/>
    </source>
</evidence>
<dbReference type="EMBL" id="JBHTKX010000001">
    <property type="protein sequence ID" value="MFD1128124.1"/>
    <property type="molecule type" value="Genomic_DNA"/>
</dbReference>
<dbReference type="InterPro" id="IPR014001">
    <property type="entry name" value="Helicase_ATP-bd"/>
</dbReference>
<accession>A0ABW3PMH7</accession>
<feature type="domain" description="Helicase ATP-binding" evidence="3">
    <location>
        <begin position="38"/>
        <end position="217"/>
    </location>
</feature>
<dbReference type="InterPro" id="IPR052511">
    <property type="entry name" value="ATP-dep_Helicase"/>
</dbReference>
<dbReference type="Gene3D" id="3.40.50.300">
    <property type="entry name" value="P-loop containing nucleotide triphosphate hydrolases"/>
    <property type="match status" value="2"/>
</dbReference>
<dbReference type="SMART" id="SM00487">
    <property type="entry name" value="DEXDc"/>
    <property type="match status" value="1"/>
</dbReference>
<dbReference type="PROSITE" id="PS51192">
    <property type="entry name" value="HELICASE_ATP_BIND_1"/>
    <property type="match status" value="1"/>
</dbReference>
<dbReference type="RefSeq" id="WP_251583642.1">
    <property type="nucleotide sequence ID" value="NZ_JBHTKX010000001.1"/>
</dbReference>
<keyword evidence="6" id="KW-1185">Reference proteome</keyword>
<name>A0ABW3PMH7_9BACL</name>
<keyword evidence="2" id="KW-0067">ATP-binding</keyword>
<protein>
    <submittedName>
        <fullName evidence="5">DEAD/DEAH box helicase</fullName>
    </submittedName>
</protein>
<evidence type="ECO:0000259" key="4">
    <source>
        <dbReference type="PROSITE" id="PS51194"/>
    </source>
</evidence>
<reference evidence="6" key="1">
    <citation type="journal article" date="2019" name="Int. J. Syst. Evol. Microbiol.">
        <title>The Global Catalogue of Microorganisms (GCM) 10K type strain sequencing project: providing services to taxonomists for standard genome sequencing and annotation.</title>
        <authorList>
            <consortium name="The Broad Institute Genomics Platform"/>
            <consortium name="The Broad Institute Genome Sequencing Center for Infectious Disease"/>
            <person name="Wu L."/>
            <person name="Ma J."/>
        </authorList>
    </citation>
    <scope>NUCLEOTIDE SEQUENCE [LARGE SCALE GENOMIC DNA]</scope>
    <source>
        <strain evidence="6">CCUG 53519</strain>
    </source>
</reference>
<dbReference type="Proteomes" id="UP001597169">
    <property type="component" value="Unassembled WGS sequence"/>
</dbReference>
<keyword evidence="5" id="KW-0378">Hydrolase</keyword>
<evidence type="ECO:0000256" key="2">
    <source>
        <dbReference type="ARBA" id="ARBA00022840"/>
    </source>
</evidence>
<evidence type="ECO:0000313" key="5">
    <source>
        <dbReference type="EMBL" id="MFD1128124.1"/>
    </source>
</evidence>